<evidence type="ECO:0000313" key="2">
    <source>
        <dbReference type="Proteomes" id="UP000692954"/>
    </source>
</evidence>
<name>A0A8S1R0B6_9CILI</name>
<accession>A0A8S1R0B6</accession>
<dbReference type="EMBL" id="CAJJDN010000124">
    <property type="protein sequence ID" value="CAD8120100.1"/>
    <property type="molecule type" value="Genomic_DNA"/>
</dbReference>
<gene>
    <name evidence="1" type="ORF">PSON_ATCC_30995.1.T1240114</name>
</gene>
<comment type="caution">
    <text evidence="1">The sequence shown here is derived from an EMBL/GenBank/DDBJ whole genome shotgun (WGS) entry which is preliminary data.</text>
</comment>
<protein>
    <submittedName>
        <fullName evidence="1">Uncharacterized protein</fullName>
    </submittedName>
</protein>
<organism evidence="1 2">
    <name type="scientific">Paramecium sonneborni</name>
    <dbReference type="NCBI Taxonomy" id="65129"/>
    <lineage>
        <taxon>Eukaryota</taxon>
        <taxon>Sar</taxon>
        <taxon>Alveolata</taxon>
        <taxon>Ciliophora</taxon>
        <taxon>Intramacronucleata</taxon>
        <taxon>Oligohymenophorea</taxon>
        <taxon>Peniculida</taxon>
        <taxon>Parameciidae</taxon>
        <taxon>Paramecium</taxon>
    </lineage>
</organism>
<proteinExistence type="predicted"/>
<dbReference type="Proteomes" id="UP000692954">
    <property type="component" value="Unassembled WGS sequence"/>
</dbReference>
<evidence type="ECO:0000313" key="1">
    <source>
        <dbReference type="EMBL" id="CAD8120100.1"/>
    </source>
</evidence>
<reference evidence="1" key="1">
    <citation type="submission" date="2021-01" db="EMBL/GenBank/DDBJ databases">
        <authorList>
            <consortium name="Genoscope - CEA"/>
            <person name="William W."/>
        </authorList>
    </citation>
    <scope>NUCLEOTIDE SEQUENCE</scope>
</reference>
<sequence length="102" mass="12033">MTTNNISSSHQIKLNSSLLQKMFLMNSNRNSFFIPQPYIKTWIMTIYLYSQKIKIIMKTCKYSFMFMSIQQDPVGASRYEPPYILVLNKSIPLQLNIHQTTF</sequence>
<keyword evidence="2" id="KW-1185">Reference proteome</keyword>
<dbReference type="AlphaFoldDB" id="A0A8S1R0B6"/>